<name>A0AAV1EMA0_XYRNO</name>
<proteinExistence type="predicted"/>
<reference evidence="2" key="1">
    <citation type="submission" date="2023-08" db="EMBL/GenBank/DDBJ databases">
        <authorList>
            <person name="Alioto T."/>
            <person name="Alioto T."/>
            <person name="Gomez Garrido J."/>
        </authorList>
    </citation>
    <scope>NUCLEOTIDE SEQUENCE</scope>
</reference>
<evidence type="ECO:0000313" key="3">
    <source>
        <dbReference type="Proteomes" id="UP001178508"/>
    </source>
</evidence>
<organism evidence="2 3">
    <name type="scientific">Xyrichtys novacula</name>
    <name type="common">Pearly razorfish</name>
    <name type="synonym">Hemipteronotus novacula</name>
    <dbReference type="NCBI Taxonomy" id="13765"/>
    <lineage>
        <taxon>Eukaryota</taxon>
        <taxon>Metazoa</taxon>
        <taxon>Chordata</taxon>
        <taxon>Craniata</taxon>
        <taxon>Vertebrata</taxon>
        <taxon>Euteleostomi</taxon>
        <taxon>Actinopterygii</taxon>
        <taxon>Neopterygii</taxon>
        <taxon>Teleostei</taxon>
        <taxon>Neoteleostei</taxon>
        <taxon>Acanthomorphata</taxon>
        <taxon>Eupercaria</taxon>
        <taxon>Labriformes</taxon>
        <taxon>Labridae</taxon>
        <taxon>Xyrichtys</taxon>
    </lineage>
</organism>
<gene>
    <name evidence="2" type="ORF">XNOV1_A015748</name>
</gene>
<accession>A0AAV1EMA0</accession>
<feature type="region of interest" description="Disordered" evidence="1">
    <location>
        <begin position="149"/>
        <end position="168"/>
    </location>
</feature>
<sequence length="195" mass="21718">MDLTEKGAAEYPEPTKAAITQRTLPKYPIPCVRKCDDENVDHLTDSSIQSGPQTTSPLISAPAIPCDTPGTAHNTRLVTFKDKNLYPSDVLKEKTDLTPTKKISRVDKEKHGEAKVEVTDEDINDTRMLQSVRVSDDIEAPFKGSQTCAVSSSVIQPERDSPKQRPKYTTVNYGDPSVKQTYKPKVIRFTDTFTF</sequence>
<dbReference type="GO" id="GO:0016787">
    <property type="term" value="F:hydrolase activity"/>
    <property type="evidence" value="ECO:0007669"/>
    <property type="project" value="UniProtKB-KW"/>
</dbReference>
<protein>
    <submittedName>
        <fullName evidence="2">Protein ADP-ribosylarginine hydrolase-like protein 1</fullName>
    </submittedName>
</protein>
<dbReference type="EMBL" id="OY660864">
    <property type="protein sequence ID" value="CAJ1049864.1"/>
    <property type="molecule type" value="Genomic_DNA"/>
</dbReference>
<keyword evidence="3" id="KW-1185">Reference proteome</keyword>
<dbReference type="AlphaFoldDB" id="A0AAV1EMA0"/>
<keyword evidence="2" id="KW-0378">Hydrolase</keyword>
<evidence type="ECO:0000313" key="2">
    <source>
        <dbReference type="EMBL" id="CAJ1049864.1"/>
    </source>
</evidence>
<dbReference type="Proteomes" id="UP001178508">
    <property type="component" value="Chromosome 1"/>
</dbReference>
<evidence type="ECO:0000256" key="1">
    <source>
        <dbReference type="SAM" id="MobiDB-lite"/>
    </source>
</evidence>